<comment type="caution">
    <text evidence="1">The sequence shown here is derived from an EMBL/GenBank/DDBJ whole genome shotgun (WGS) entry which is preliminary data.</text>
</comment>
<organism evidence="1">
    <name type="scientific">termite gut metagenome</name>
    <dbReference type="NCBI Taxonomy" id="433724"/>
    <lineage>
        <taxon>unclassified sequences</taxon>
        <taxon>metagenomes</taxon>
        <taxon>organismal metagenomes</taxon>
    </lineage>
</organism>
<protein>
    <submittedName>
        <fullName evidence="1">Uncharacterized protein</fullName>
    </submittedName>
</protein>
<reference evidence="1" key="1">
    <citation type="submission" date="2019-03" db="EMBL/GenBank/DDBJ databases">
        <title>Single cell metagenomics reveals metabolic interactions within the superorganism composed of flagellate Streblomastix strix and complex community of Bacteroidetes bacteria on its surface.</title>
        <authorList>
            <person name="Treitli S.C."/>
            <person name="Kolisko M."/>
            <person name="Husnik F."/>
            <person name="Keeling P."/>
            <person name="Hampl V."/>
        </authorList>
    </citation>
    <scope>NUCLEOTIDE SEQUENCE</scope>
    <source>
        <strain evidence="1">STM</strain>
    </source>
</reference>
<sequence>NFVVGYMLDIYPAYILARKDINVI</sequence>
<dbReference type="EMBL" id="SNRY01004917">
    <property type="protein sequence ID" value="KAA6316334.1"/>
    <property type="molecule type" value="Genomic_DNA"/>
</dbReference>
<feature type="non-terminal residue" evidence="1">
    <location>
        <position position="1"/>
    </location>
</feature>
<proteinExistence type="predicted"/>
<dbReference type="AlphaFoldDB" id="A0A5J4Q614"/>
<accession>A0A5J4Q614</accession>
<name>A0A5J4Q614_9ZZZZ</name>
<gene>
    <name evidence="1" type="ORF">EZS27_033342</name>
</gene>
<evidence type="ECO:0000313" key="1">
    <source>
        <dbReference type="EMBL" id="KAA6316334.1"/>
    </source>
</evidence>